<name>A0A150TPB6_SORCE</name>
<dbReference type="AlphaFoldDB" id="A0A150TPB6"/>
<evidence type="ECO:0000313" key="3">
    <source>
        <dbReference type="Proteomes" id="UP000075502"/>
    </source>
</evidence>
<feature type="region of interest" description="Disordered" evidence="1">
    <location>
        <begin position="305"/>
        <end position="343"/>
    </location>
</feature>
<evidence type="ECO:0000256" key="1">
    <source>
        <dbReference type="SAM" id="MobiDB-lite"/>
    </source>
</evidence>
<reference evidence="2 3" key="1">
    <citation type="submission" date="2014-02" db="EMBL/GenBank/DDBJ databases">
        <title>The small core and large imbalanced accessory genome model reveals a collaborative survival strategy of Sorangium cellulosum strains in nature.</title>
        <authorList>
            <person name="Han K."/>
            <person name="Peng R."/>
            <person name="Blom J."/>
            <person name="Li Y.-Z."/>
        </authorList>
    </citation>
    <scope>NUCLEOTIDE SEQUENCE [LARGE SCALE GENOMIC DNA]</scope>
    <source>
        <strain evidence="2 3">So0007-03</strain>
    </source>
</reference>
<feature type="compositionally biased region" description="Low complexity" evidence="1">
    <location>
        <begin position="305"/>
        <end position="327"/>
    </location>
</feature>
<protein>
    <submittedName>
        <fullName evidence="2">Uncharacterized protein</fullName>
    </submittedName>
</protein>
<dbReference type="EMBL" id="JEME01001647">
    <property type="protein sequence ID" value="KYG06510.1"/>
    <property type="molecule type" value="Genomic_DNA"/>
</dbReference>
<comment type="caution">
    <text evidence="2">The sequence shown here is derived from an EMBL/GenBank/DDBJ whole genome shotgun (WGS) entry which is preliminary data.</text>
</comment>
<organism evidence="2 3">
    <name type="scientific">Sorangium cellulosum</name>
    <name type="common">Polyangium cellulosum</name>
    <dbReference type="NCBI Taxonomy" id="56"/>
    <lineage>
        <taxon>Bacteria</taxon>
        <taxon>Pseudomonadati</taxon>
        <taxon>Myxococcota</taxon>
        <taxon>Polyangia</taxon>
        <taxon>Polyangiales</taxon>
        <taxon>Polyangiaceae</taxon>
        <taxon>Sorangium</taxon>
    </lineage>
</organism>
<proteinExistence type="predicted"/>
<evidence type="ECO:0000313" key="2">
    <source>
        <dbReference type="EMBL" id="KYG06510.1"/>
    </source>
</evidence>
<sequence length="343" mass="37420">MIPRYRAPAEAAWYHVLHGNIPGHQIDFMYCPEVPQGALTTTHFSHLARLMKYIEPATGATHAFAIGNLSRDDTQHEPGHGAVGLIFGFRIGGAMDHAGRGNPPFAHGIVAVDRDLGYTSLLEASATFYRHVMNATEVNSSAGMFYREYVGAVRDAPERVAHVLERYVEEFGDLPYLRRSSATWDWVADEGSLPKRVVIVHKHDEPFGAIAHAAARIATVLYRSNIKWTSITSGREADIPGGVSVRFVRERDVTMEERHGALLRIEDVAEDAGEIARKLFGARPQGETGEKPQFGGWRERYAAQQAGGAAHLAQTAGGAGPVTAGPVSERGRMPSAPPAQRRV</sequence>
<feature type="non-terminal residue" evidence="2">
    <location>
        <position position="343"/>
    </location>
</feature>
<dbReference type="Proteomes" id="UP000075502">
    <property type="component" value="Unassembled WGS sequence"/>
</dbReference>
<accession>A0A150TPB6</accession>
<gene>
    <name evidence="2" type="ORF">BE21_34405</name>
</gene>